<protein>
    <submittedName>
        <fullName evidence="1">4480_t:CDS:1</fullName>
    </submittedName>
</protein>
<proteinExistence type="predicted"/>
<organism evidence="1 2">
    <name type="scientific">Dentiscutata heterogama</name>
    <dbReference type="NCBI Taxonomy" id="1316150"/>
    <lineage>
        <taxon>Eukaryota</taxon>
        <taxon>Fungi</taxon>
        <taxon>Fungi incertae sedis</taxon>
        <taxon>Mucoromycota</taxon>
        <taxon>Glomeromycotina</taxon>
        <taxon>Glomeromycetes</taxon>
        <taxon>Diversisporales</taxon>
        <taxon>Gigasporaceae</taxon>
        <taxon>Dentiscutata</taxon>
    </lineage>
</organism>
<keyword evidence="2" id="KW-1185">Reference proteome</keyword>
<accession>A0ACA9LM58</accession>
<evidence type="ECO:0000313" key="2">
    <source>
        <dbReference type="Proteomes" id="UP000789702"/>
    </source>
</evidence>
<dbReference type="Proteomes" id="UP000789702">
    <property type="component" value="Unassembled WGS sequence"/>
</dbReference>
<reference evidence="1" key="1">
    <citation type="submission" date="2021-06" db="EMBL/GenBank/DDBJ databases">
        <authorList>
            <person name="Kallberg Y."/>
            <person name="Tangrot J."/>
            <person name="Rosling A."/>
        </authorList>
    </citation>
    <scope>NUCLEOTIDE SEQUENCE</scope>
    <source>
        <strain evidence="1">IL203A</strain>
    </source>
</reference>
<dbReference type="EMBL" id="CAJVPU010004853">
    <property type="protein sequence ID" value="CAG8539053.1"/>
    <property type="molecule type" value="Genomic_DNA"/>
</dbReference>
<sequence>VKLEKVWIIILEIPSAKPNIMSWFEKYILAKNATNMLASDGKIKNIEIGKMIKDVGINYIENTIHLLKKYMLI</sequence>
<gene>
    <name evidence="1" type="ORF">DHETER_LOCUS4720</name>
</gene>
<comment type="caution">
    <text evidence="1">The sequence shown here is derived from an EMBL/GenBank/DDBJ whole genome shotgun (WGS) entry which is preliminary data.</text>
</comment>
<evidence type="ECO:0000313" key="1">
    <source>
        <dbReference type="EMBL" id="CAG8539053.1"/>
    </source>
</evidence>
<name>A0ACA9LM58_9GLOM</name>
<feature type="non-terminal residue" evidence="1">
    <location>
        <position position="1"/>
    </location>
</feature>